<dbReference type="AlphaFoldDB" id="A0A0N0P703"/>
<comment type="caution">
    <text evidence="2">The sequence shown here is derived from an EMBL/GenBank/DDBJ whole genome shotgun (WGS) entry which is preliminary data.</text>
</comment>
<protein>
    <recommendedName>
        <fullName evidence="4">Mitochondrial RNA binding complex 1 subunit</fullName>
    </recommendedName>
</protein>
<evidence type="ECO:0000313" key="2">
    <source>
        <dbReference type="EMBL" id="KPI88236.1"/>
    </source>
</evidence>
<dbReference type="OrthoDB" id="277184at2759"/>
<organism evidence="2 3">
    <name type="scientific">Leptomonas seymouri</name>
    <dbReference type="NCBI Taxonomy" id="5684"/>
    <lineage>
        <taxon>Eukaryota</taxon>
        <taxon>Discoba</taxon>
        <taxon>Euglenozoa</taxon>
        <taxon>Kinetoplastea</taxon>
        <taxon>Metakinetoplastina</taxon>
        <taxon>Trypanosomatida</taxon>
        <taxon>Trypanosomatidae</taxon>
        <taxon>Leishmaniinae</taxon>
        <taxon>Leptomonas</taxon>
    </lineage>
</organism>
<sequence>MWWARRGFGACVRRAMPFRVEVPRLPSVRCFTTTPSSSPLAPTSDVSQSSVSLSYTCRLLDNIRGSNQSVSVKRKRIRGAVHKMEAGVVDSFAAASATLLPAEKHELMRQLLQSLSQSVEYLARHEGCRKGDVEESERFSSRSPRRHRHTSTGDVEVWSGASPFFSLRTNDILCFCLRECAMDVGDTQPVLLQELLKYAVVLELGDVEVLQHMAHALTTVDACRQRTTAELVQLVHYISLAVKRCKLPAPPLDRLLSSLSVATLNARENLVVLGALHRMPTVRAGDVVASVSRRAAAQVSAYNVKDVVYGLEVSALLAGCSEVYASALLDRAGVLAPATTPRQLGSICKYVALLNPSRRDNNMAYSCGAELRRLLPLLVERAEQLLGQFHLRDSRSVLRCLREHKVRHSLLFSRLTPLAEDN</sequence>
<evidence type="ECO:0000256" key="1">
    <source>
        <dbReference type="SAM" id="MobiDB-lite"/>
    </source>
</evidence>
<accession>A0A0N0P703</accession>
<keyword evidence="3" id="KW-1185">Reference proteome</keyword>
<dbReference type="OMA" id="HEGETWS"/>
<dbReference type="VEuPathDB" id="TriTrypDB:Lsey_0057_0110"/>
<name>A0A0N0P703_LEPSE</name>
<evidence type="ECO:0000313" key="3">
    <source>
        <dbReference type="Proteomes" id="UP000038009"/>
    </source>
</evidence>
<feature type="region of interest" description="Disordered" evidence="1">
    <location>
        <begin position="133"/>
        <end position="152"/>
    </location>
</feature>
<dbReference type="Proteomes" id="UP000038009">
    <property type="component" value="Unassembled WGS sequence"/>
</dbReference>
<proteinExistence type="predicted"/>
<reference evidence="2 3" key="1">
    <citation type="journal article" date="2015" name="PLoS Pathog.">
        <title>Leptomonas seymouri: Adaptations to the Dixenous Life Cycle Analyzed by Genome Sequencing, Transcriptome Profiling and Co-infection with Leishmania donovani.</title>
        <authorList>
            <person name="Kraeva N."/>
            <person name="Butenko A."/>
            <person name="Hlavacova J."/>
            <person name="Kostygov A."/>
            <person name="Myskova J."/>
            <person name="Grybchuk D."/>
            <person name="Lestinova T."/>
            <person name="Votypka J."/>
            <person name="Volf P."/>
            <person name="Opperdoes F."/>
            <person name="Flegontov P."/>
            <person name="Lukes J."/>
            <person name="Yurchenko V."/>
        </authorList>
    </citation>
    <scope>NUCLEOTIDE SEQUENCE [LARGE SCALE GENOMIC DNA]</scope>
    <source>
        <strain evidence="2 3">ATCC 30220</strain>
    </source>
</reference>
<evidence type="ECO:0008006" key="4">
    <source>
        <dbReference type="Google" id="ProtNLM"/>
    </source>
</evidence>
<gene>
    <name evidence="2" type="ORF">ABL78_2660</name>
</gene>
<dbReference type="EMBL" id="LJSK01000057">
    <property type="protein sequence ID" value="KPI88236.1"/>
    <property type="molecule type" value="Genomic_DNA"/>
</dbReference>